<feature type="compositionally biased region" description="Polar residues" evidence="1">
    <location>
        <begin position="117"/>
        <end position="131"/>
    </location>
</feature>
<dbReference type="PANTHER" id="PTHR12243">
    <property type="entry name" value="MADF DOMAIN TRANSCRIPTION FACTOR"/>
    <property type="match status" value="1"/>
</dbReference>
<feature type="compositionally biased region" description="Polar residues" evidence="1">
    <location>
        <begin position="231"/>
        <end position="249"/>
    </location>
</feature>
<evidence type="ECO:0000313" key="4">
    <source>
        <dbReference type="Proteomes" id="UP001566132"/>
    </source>
</evidence>
<dbReference type="Pfam" id="PF10545">
    <property type="entry name" value="MADF_DNA_bdg"/>
    <property type="match status" value="1"/>
</dbReference>
<dbReference type="EMBL" id="JBDJPC010000001">
    <property type="protein sequence ID" value="KAL1516119.1"/>
    <property type="molecule type" value="Genomic_DNA"/>
</dbReference>
<evidence type="ECO:0000313" key="3">
    <source>
        <dbReference type="EMBL" id="KAL1516119.1"/>
    </source>
</evidence>
<evidence type="ECO:0000256" key="1">
    <source>
        <dbReference type="SAM" id="MobiDB-lite"/>
    </source>
</evidence>
<reference evidence="3 4" key="1">
    <citation type="submission" date="2024-05" db="EMBL/GenBank/DDBJ databases">
        <title>Genetic variation in Jamaican populations of the coffee berry borer (Hypothenemus hampei).</title>
        <authorList>
            <person name="Errbii M."/>
            <person name="Myrie A."/>
        </authorList>
    </citation>
    <scope>NUCLEOTIDE SEQUENCE [LARGE SCALE GENOMIC DNA]</scope>
    <source>
        <strain evidence="3">JA-Hopewell-2020-01-JO</strain>
        <tissue evidence="3">Whole body</tissue>
    </source>
</reference>
<feature type="region of interest" description="Disordered" evidence="1">
    <location>
        <begin position="230"/>
        <end position="249"/>
    </location>
</feature>
<name>A0ABD1FA20_HYPHA</name>
<dbReference type="InterPro" id="IPR039353">
    <property type="entry name" value="TF_Adf1"/>
</dbReference>
<feature type="domain" description="MADF" evidence="2">
    <location>
        <begin position="6"/>
        <end position="95"/>
    </location>
</feature>
<comment type="caution">
    <text evidence="3">The sequence shown here is derived from an EMBL/GenBank/DDBJ whole genome shotgun (WGS) entry which is preliminary data.</text>
</comment>
<gene>
    <name evidence="3" type="ORF">ABEB36_000040</name>
</gene>
<sequence length="271" mass="30826">MVHTEKLIEIVKRYPILYDLSHGDYKNVRKKDKVWEKIGAEINESGDEVKKKWKNLRDSYIRNLKSNKTKTGQAAKVGKKWQWSDQMEMFRPFLSFSKTSSNISGIVDNNSESLFSEHSLADTETSDTSCETGEKRPVTSSSSEVTVSDISLAKKKKTKHEETSSVNTLINYFQNKKKNEGDETDMLFAAYARTIKKFSKKRQVTVKIKIAQIVMNEELLDLEEQTGNGGSITSHLSSNYNQPTSQQTVNSFVEQGSPQYSDDYLSVNSFD</sequence>
<accession>A0ABD1FA20</accession>
<organism evidence="3 4">
    <name type="scientific">Hypothenemus hampei</name>
    <name type="common">Coffee berry borer</name>
    <dbReference type="NCBI Taxonomy" id="57062"/>
    <lineage>
        <taxon>Eukaryota</taxon>
        <taxon>Metazoa</taxon>
        <taxon>Ecdysozoa</taxon>
        <taxon>Arthropoda</taxon>
        <taxon>Hexapoda</taxon>
        <taxon>Insecta</taxon>
        <taxon>Pterygota</taxon>
        <taxon>Neoptera</taxon>
        <taxon>Endopterygota</taxon>
        <taxon>Coleoptera</taxon>
        <taxon>Polyphaga</taxon>
        <taxon>Cucujiformia</taxon>
        <taxon>Curculionidae</taxon>
        <taxon>Scolytinae</taxon>
        <taxon>Hypothenemus</taxon>
    </lineage>
</organism>
<dbReference type="InterPro" id="IPR006578">
    <property type="entry name" value="MADF-dom"/>
</dbReference>
<dbReference type="PROSITE" id="PS51029">
    <property type="entry name" value="MADF"/>
    <property type="match status" value="1"/>
</dbReference>
<feature type="region of interest" description="Disordered" evidence="1">
    <location>
        <begin position="117"/>
        <end position="144"/>
    </location>
</feature>
<proteinExistence type="predicted"/>
<dbReference type="Proteomes" id="UP001566132">
    <property type="component" value="Unassembled WGS sequence"/>
</dbReference>
<evidence type="ECO:0000259" key="2">
    <source>
        <dbReference type="PROSITE" id="PS51029"/>
    </source>
</evidence>
<dbReference type="SMART" id="SM00595">
    <property type="entry name" value="MADF"/>
    <property type="match status" value="1"/>
</dbReference>
<protein>
    <recommendedName>
        <fullName evidence="2">MADF domain-containing protein</fullName>
    </recommendedName>
</protein>
<dbReference type="AlphaFoldDB" id="A0ABD1FA20"/>
<dbReference type="PANTHER" id="PTHR12243:SF67">
    <property type="entry name" value="COREPRESSOR OF PANGOLIN, ISOFORM A-RELATED"/>
    <property type="match status" value="1"/>
</dbReference>
<keyword evidence="4" id="KW-1185">Reference proteome</keyword>